<dbReference type="EC" id="3.1.1.-" evidence="4"/>
<dbReference type="AlphaFoldDB" id="A0A221UVQ1"/>
<keyword evidence="1 4" id="KW-0378">Hydrolase</keyword>
<feature type="domain" description="Beta-lactamase-related" evidence="3">
    <location>
        <begin position="72"/>
        <end position="431"/>
    </location>
</feature>
<evidence type="ECO:0000313" key="5">
    <source>
        <dbReference type="Proteomes" id="UP000204551"/>
    </source>
</evidence>
<dbReference type="Gene3D" id="3.40.710.10">
    <property type="entry name" value="DD-peptidase/beta-lactamase superfamily"/>
    <property type="match status" value="1"/>
</dbReference>
<dbReference type="InterPro" id="IPR050789">
    <property type="entry name" value="Diverse_Enzym_Activities"/>
</dbReference>
<evidence type="ECO:0000256" key="1">
    <source>
        <dbReference type="ARBA" id="ARBA00022801"/>
    </source>
</evidence>
<feature type="chain" id="PRO_5012013495" evidence="2">
    <location>
        <begin position="37"/>
        <end position="451"/>
    </location>
</feature>
<evidence type="ECO:0000313" key="4">
    <source>
        <dbReference type="EMBL" id="ASO04981.1"/>
    </source>
</evidence>
<organism evidence="4 5">
    <name type="scientific">Arenibacter algicola</name>
    <dbReference type="NCBI Taxonomy" id="616991"/>
    <lineage>
        <taxon>Bacteria</taxon>
        <taxon>Pseudomonadati</taxon>
        <taxon>Bacteroidota</taxon>
        <taxon>Flavobacteriia</taxon>
        <taxon>Flavobacteriales</taxon>
        <taxon>Flavobacteriaceae</taxon>
        <taxon>Arenibacter</taxon>
    </lineage>
</organism>
<dbReference type="InterPro" id="IPR001466">
    <property type="entry name" value="Beta-lactam-related"/>
</dbReference>
<name>A0A221UVQ1_9FLAO</name>
<dbReference type="Proteomes" id="UP000204551">
    <property type="component" value="Chromosome"/>
</dbReference>
<proteinExistence type="predicted"/>
<reference evidence="4 5" key="1">
    <citation type="submission" date="2017-07" db="EMBL/GenBank/DDBJ databases">
        <title>Genome Sequence of Arenibacter algicola Strain SMS7 Isolated from a culture of the Diatom Skeletonema marinoi.</title>
        <authorList>
            <person name="Topel M."/>
            <person name="Pinder M.I.M."/>
            <person name="Johansson O.N."/>
            <person name="Kourtchenko O."/>
            <person name="Godhe A."/>
            <person name="Clarke A.K."/>
        </authorList>
    </citation>
    <scope>NUCLEOTIDE SEQUENCE [LARGE SCALE GENOMIC DNA]</scope>
    <source>
        <strain evidence="4 5">SMS7</strain>
    </source>
</reference>
<sequence length="451" mass="51606">MNPQNMWVGNRFAMKKRNYTAIILLSIIFNTQLLSAQSPNPEALSYENPSAVGMDSLFIHSKVDSIMTFAIKEEAFPGAQVLVAKNSKIIFHKAYGFHTYDSVQPVSITDIYDLASVTKIMGPLPALMKLHDEGKLDLDAPFSTLWPKWKNRKDKKKLTIREVFAHQAGLVPYIIFLQEVMKKNGSVKNRFVRHEPSRRFNTKAYDNIYIKDRFRNKIYRKINSSKVSDIKKYKYSGLTFLLYPEIISKFTNTDYETYVTQNFYAPIGATTMGFNPKTKNYQNNIVPTEIDTLFRHELTKDWVHDENAALLGGVSGNAGLFASATDLAKIMQMYMNYGSYDGKRYLSEATVKEFTKVQYPENENRRGLIFDKPDLNNHELTLADSYPAPSASPDSFGHSGFTGTFVWADPKTQLVYIFLSNRVYPSRAHANIYKYNIRSAVQQVFYDAIID</sequence>
<dbReference type="PANTHER" id="PTHR43283:SF11">
    <property type="entry name" value="BETA-LACTAMASE-RELATED DOMAIN-CONTAINING PROTEIN"/>
    <property type="match status" value="1"/>
</dbReference>
<evidence type="ECO:0000259" key="3">
    <source>
        <dbReference type="Pfam" id="PF00144"/>
    </source>
</evidence>
<dbReference type="EMBL" id="CP022515">
    <property type="protein sequence ID" value="ASO04981.1"/>
    <property type="molecule type" value="Genomic_DNA"/>
</dbReference>
<protein>
    <submittedName>
        <fullName evidence="4">Esterase EstB</fullName>
        <ecNumber evidence="4">3.1.1.-</ecNumber>
    </submittedName>
</protein>
<dbReference type="GO" id="GO:0016787">
    <property type="term" value="F:hydrolase activity"/>
    <property type="evidence" value="ECO:0007669"/>
    <property type="project" value="UniProtKB-KW"/>
</dbReference>
<gene>
    <name evidence="4" type="ORF">AREALGSMS7_01511</name>
</gene>
<dbReference type="SUPFAM" id="SSF56601">
    <property type="entry name" value="beta-lactamase/transpeptidase-like"/>
    <property type="match status" value="1"/>
</dbReference>
<evidence type="ECO:0000256" key="2">
    <source>
        <dbReference type="SAM" id="SignalP"/>
    </source>
</evidence>
<dbReference type="Pfam" id="PF00144">
    <property type="entry name" value="Beta-lactamase"/>
    <property type="match status" value="1"/>
</dbReference>
<dbReference type="eggNOG" id="COG1680">
    <property type="taxonomic scope" value="Bacteria"/>
</dbReference>
<dbReference type="PANTHER" id="PTHR43283">
    <property type="entry name" value="BETA-LACTAMASE-RELATED"/>
    <property type="match status" value="1"/>
</dbReference>
<keyword evidence="2" id="KW-0732">Signal</keyword>
<feature type="signal peptide" evidence="2">
    <location>
        <begin position="1"/>
        <end position="36"/>
    </location>
</feature>
<dbReference type="InterPro" id="IPR012338">
    <property type="entry name" value="Beta-lactam/transpept-like"/>
</dbReference>
<dbReference type="STRING" id="616991.GCA_000733925_04664"/>
<dbReference type="KEGG" id="aalg:AREALGSMS7_01511"/>
<accession>A0A221UVQ1</accession>